<dbReference type="OrthoDB" id="10261522at2759"/>
<evidence type="ECO:0000259" key="2">
    <source>
        <dbReference type="Pfam" id="PF15916"/>
    </source>
</evidence>
<sequence>MSPNIAKNIGHCPLSSRRLTDEQRERRRLYERRRNLNKSSEQLASERERRHIRYRQRMAEMTAEQSVPPLDTKQLHDFSVPPPLADQLNESSIPPPSDPAVDLNQVLNIIQTHVQSEVDRLSSRPLSATLFLDRMNLDFVIDDPSTVLSAPVGDDIDGYRNEVDLDNINFVNDIQDLHGFFQRIQTCNRASEKKMDFFPFVIDSQVVGYIHKQFFADNLREFKDVFVFGEDSLFGSNVVTLNQLLETPDDRTEAVGYVVKCLGEGLIPGIRNEVLLALIM</sequence>
<comment type="caution">
    <text evidence="3">The sequence shown here is derived from an EMBL/GenBank/DDBJ whole genome shotgun (WGS) entry which is preliminary data.</text>
</comment>
<gene>
    <name evidence="3" type="ORF">IFM89_016195</name>
</gene>
<dbReference type="Gene3D" id="3.30.750.160">
    <property type="match status" value="1"/>
</dbReference>
<name>A0A835IZ66_9MAGN</name>
<proteinExistence type="predicted"/>
<evidence type="ECO:0000256" key="1">
    <source>
        <dbReference type="SAM" id="MobiDB-lite"/>
    </source>
</evidence>
<dbReference type="Proteomes" id="UP000631114">
    <property type="component" value="Unassembled WGS sequence"/>
</dbReference>
<dbReference type="AlphaFoldDB" id="A0A835IZ66"/>
<accession>A0A835IZ66</accession>
<dbReference type="Pfam" id="PF15916">
    <property type="entry name" value="DUF4743"/>
    <property type="match status" value="1"/>
</dbReference>
<dbReference type="InterPro" id="IPR031804">
    <property type="entry name" value="DUF4743"/>
</dbReference>
<feature type="domain" description="DUF4743" evidence="2">
    <location>
        <begin position="180"/>
        <end position="274"/>
    </location>
</feature>
<organism evidence="3 4">
    <name type="scientific">Coptis chinensis</name>
    <dbReference type="NCBI Taxonomy" id="261450"/>
    <lineage>
        <taxon>Eukaryota</taxon>
        <taxon>Viridiplantae</taxon>
        <taxon>Streptophyta</taxon>
        <taxon>Embryophyta</taxon>
        <taxon>Tracheophyta</taxon>
        <taxon>Spermatophyta</taxon>
        <taxon>Magnoliopsida</taxon>
        <taxon>Ranunculales</taxon>
        <taxon>Ranunculaceae</taxon>
        <taxon>Coptidoideae</taxon>
        <taxon>Coptis</taxon>
    </lineage>
</organism>
<feature type="region of interest" description="Disordered" evidence="1">
    <location>
        <begin position="1"/>
        <end position="23"/>
    </location>
</feature>
<evidence type="ECO:0000313" key="4">
    <source>
        <dbReference type="Proteomes" id="UP000631114"/>
    </source>
</evidence>
<evidence type="ECO:0000313" key="3">
    <source>
        <dbReference type="EMBL" id="KAF9624947.1"/>
    </source>
</evidence>
<protein>
    <recommendedName>
        <fullName evidence="2">DUF4743 domain-containing protein</fullName>
    </recommendedName>
</protein>
<keyword evidence="4" id="KW-1185">Reference proteome</keyword>
<dbReference type="EMBL" id="JADFTS010000001">
    <property type="protein sequence ID" value="KAF9624947.1"/>
    <property type="molecule type" value="Genomic_DNA"/>
</dbReference>
<reference evidence="3 4" key="1">
    <citation type="submission" date="2020-10" db="EMBL/GenBank/DDBJ databases">
        <title>The Coptis chinensis genome and diversification of protoberbering-type alkaloids.</title>
        <authorList>
            <person name="Wang B."/>
            <person name="Shu S."/>
            <person name="Song C."/>
            <person name="Liu Y."/>
        </authorList>
    </citation>
    <scope>NUCLEOTIDE SEQUENCE [LARGE SCALE GENOMIC DNA]</scope>
    <source>
        <strain evidence="3">HL-2020</strain>
        <tissue evidence="3">Leaf</tissue>
    </source>
</reference>